<keyword evidence="6" id="KW-0804">Transcription</keyword>
<evidence type="ECO:0000256" key="9">
    <source>
        <dbReference type="SAM" id="MobiDB-lite"/>
    </source>
</evidence>
<dbReference type="PRINTS" id="PR00320">
    <property type="entry name" value="GPROTEINBRPT"/>
</dbReference>
<dbReference type="SMART" id="SM00320">
    <property type="entry name" value="WD40"/>
    <property type="match status" value="7"/>
</dbReference>
<dbReference type="CDD" id="cd00200">
    <property type="entry name" value="WD40"/>
    <property type="match status" value="1"/>
</dbReference>
<dbReference type="InterPro" id="IPR009072">
    <property type="entry name" value="Histone-fold"/>
</dbReference>
<reference evidence="12" key="1">
    <citation type="journal article" date="2023" name="Mol. Phylogenet. Evol.">
        <title>Genome-scale phylogeny and comparative genomics of the fungal order Sordariales.</title>
        <authorList>
            <person name="Hensen N."/>
            <person name="Bonometti L."/>
            <person name="Westerberg I."/>
            <person name="Brannstrom I.O."/>
            <person name="Guillou S."/>
            <person name="Cros-Aarteil S."/>
            <person name="Calhoun S."/>
            <person name="Haridas S."/>
            <person name="Kuo A."/>
            <person name="Mondo S."/>
            <person name="Pangilinan J."/>
            <person name="Riley R."/>
            <person name="LaButti K."/>
            <person name="Andreopoulos B."/>
            <person name="Lipzen A."/>
            <person name="Chen C."/>
            <person name="Yan M."/>
            <person name="Daum C."/>
            <person name="Ng V."/>
            <person name="Clum A."/>
            <person name="Steindorff A."/>
            <person name="Ohm R.A."/>
            <person name="Martin F."/>
            <person name="Silar P."/>
            <person name="Natvig D.O."/>
            <person name="Lalanne C."/>
            <person name="Gautier V."/>
            <person name="Ament-Velasquez S.L."/>
            <person name="Kruys A."/>
            <person name="Hutchinson M.I."/>
            <person name="Powell A.J."/>
            <person name="Barry K."/>
            <person name="Miller A.N."/>
            <person name="Grigoriev I.V."/>
            <person name="Debuchy R."/>
            <person name="Gladieux P."/>
            <person name="Hiltunen Thoren M."/>
            <person name="Johannesson H."/>
        </authorList>
    </citation>
    <scope>NUCLEOTIDE SEQUENCE</scope>
    <source>
        <strain evidence="12">CBS 508.74</strain>
    </source>
</reference>
<keyword evidence="3 8" id="KW-0853">WD repeat</keyword>
<reference evidence="12" key="2">
    <citation type="submission" date="2023-05" db="EMBL/GenBank/DDBJ databases">
        <authorList>
            <consortium name="Lawrence Berkeley National Laboratory"/>
            <person name="Steindorff A."/>
            <person name="Hensen N."/>
            <person name="Bonometti L."/>
            <person name="Westerberg I."/>
            <person name="Brannstrom I.O."/>
            <person name="Guillou S."/>
            <person name="Cros-Aarteil S."/>
            <person name="Calhoun S."/>
            <person name="Haridas S."/>
            <person name="Kuo A."/>
            <person name="Mondo S."/>
            <person name="Pangilinan J."/>
            <person name="Riley R."/>
            <person name="Labutti K."/>
            <person name="Andreopoulos B."/>
            <person name="Lipzen A."/>
            <person name="Chen C."/>
            <person name="Yanf M."/>
            <person name="Daum C."/>
            <person name="Ng V."/>
            <person name="Clum A."/>
            <person name="Ohm R."/>
            <person name="Martin F."/>
            <person name="Silar P."/>
            <person name="Natvig D."/>
            <person name="Lalanne C."/>
            <person name="Gautier V."/>
            <person name="Ament-Velasquez S.L."/>
            <person name="Kruys A."/>
            <person name="Hutchinson M.I."/>
            <person name="Powell A.J."/>
            <person name="Barry K."/>
            <person name="Miller A.N."/>
            <person name="Grigoriev I.V."/>
            <person name="Debuchy R."/>
            <person name="Gladieux P."/>
            <person name="Thoren M.H."/>
            <person name="Johannesson H."/>
        </authorList>
    </citation>
    <scope>NUCLEOTIDE SEQUENCE</scope>
    <source>
        <strain evidence="12">CBS 508.74</strain>
    </source>
</reference>
<organism evidence="12 13">
    <name type="scientific">Canariomyces notabilis</name>
    <dbReference type="NCBI Taxonomy" id="2074819"/>
    <lineage>
        <taxon>Eukaryota</taxon>
        <taxon>Fungi</taxon>
        <taxon>Dikarya</taxon>
        <taxon>Ascomycota</taxon>
        <taxon>Pezizomycotina</taxon>
        <taxon>Sordariomycetes</taxon>
        <taxon>Sordariomycetidae</taxon>
        <taxon>Sordariales</taxon>
        <taxon>Chaetomiaceae</taxon>
        <taxon>Canariomyces</taxon>
    </lineage>
</organism>
<sequence>MSSESRKRPAEDTQDGTQTKRQRIRSPYTILSVGPLGSSPCSSTLVTTDELAKKGLRRGIALALQKVGFDGAAPEAMESFVAMAETYLTSLVEEVRTFTNVARRSYPVPADFEQSLKRFNLTTSSLKPHKKPPIPKSKRLPTWEPLPIDDPIDRDLPILGNELDGAPEKAAKQFIPHSFPAFPSIHTYKYTPESRPLAPDEIPRGDPKKIREAAAKEAKAGEGALRRLMRATKIAKQKEVWSSAQRQPARRDRYNLWEATMRELIEEEIKAKGKDFAPVMMHGDKGRFEIADHSMIVNAEKIYHRKDLPRAGIRKVAAAGHGIAGKGKGSPFFHRSLNPRKDDNMAEQLILKGTLEGHNGWVTSLATSMENPNMLLSASRDKTLIIWNLTRDETQYGYPKRSLHGHSHIVSDCVISSDGAYALSASWDKTLRLWELSTGTTTRRFVGHTNDVLSVSFSADNRQIVSGSRDRTIKLWNTLGDCKFTITDKGHTEWVSCVRFSPNPQNPVIVSSGWDKLVKVWELSSCKLQTDHIGHTGYINTVTISPDGSLCASGGKDGTTMLWDLNESKHLYSLNANDEIHALVFSPNRYWLCAATASSIIIFDLEKKSKVDELKPEFQNIGKKSREPECVSLAWSADGQTLFAGYTDNIIRAWGVMSRA</sequence>
<dbReference type="Gene3D" id="2.130.10.10">
    <property type="entry name" value="YVTN repeat-like/Quinoprotein amine dehydrogenase"/>
    <property type="match status" value="1"/>
</dbReference>
<comment type="similarity">
    <text evidence="2">Belongs to the WD repeat G protein beta family. Ribosomal protein RACK1 subfamily.</text>
</comment>
<dbReference type="Pfam" id="PF10406">
    <property type="entry name" value="TAF8_C"/>
    <property type="match status" value="1"/>
</dbReference>
<feature type="region of interest" description="Disordered" evidence="9">
    <location>
        <begin position="1"/>
        <end position="39"/>
    </location>
</feature>
<dbReference type="InterPro" id="IPR001680">
    <property type="entry name" value="WD40_rpt"/>
</dbReference>
<dbReference type="PANTHER" id="PTHR19868">
    <property type="entry name" value="RECEPTOR FOR ACTIVATED PROTEIN KINASE C RACK1"/>
    <property type="match status" value="1"/>
</dbReference>
<evidence type="ECO:0000256" key="1">
    <source>
        <dbReference type="ARBA" id="ARBA00004123"/>
    </source>
</evidence>
<dbReference type="InterPro" id="IPR020472">
    <property type="entry name" value="WD40_PAC1"/>
</dbReference>
<dbReference type="PROSITE" id="PS00678">
    <property type="entry name" value="WD_REPEATS_1"/>
    <property type="match status" value="4"/>
</dbReference>
<dbReference type="GO" id="GO:0046982">
    <property type="term" value="F:protein heterodimerization activity"/>
    <property type="evidence" value="ECO:0007669"/>
    <property type="project" value="InterPro"/>
</dbReference>
<proteinExistence type="inferred from homology"/>
<dbReference type="AlphaFoldDB" id="A0AAN6YU03"/>
<evidence type="ECO:0000256" key="2">
    <source>
        <dbReference type="ARBA" id="ARBA00007253"/>
    </source>
</evidence>
<feature type="repeat" description="WD" evidence="8">
    <location>
        <begin position="632"/>
        <end position="660"/>
    </location>
</feature>
<dbReference type="FunFam" id="2.130.10.10:FF:000039">
    <property type="entry name" value="Guanine nucleotide-binding protein subunit beta-like protein"/>
    <property type="match status" value="1"/>
</dbReference>
<feature type="repeat" description="WD" evidence="8">
    <location>
        <begin position="445"/>
        <end position="477"/>
    </location>
</feature>
<dbReference type="GO" id="GO:0045182">
    <property type="term" value="F:translation regulator activity"/>
    <property type="evidence" value="ECO:0007669"/>
    <property type="project" value="InterPro"/>
</dbReference>
<accession>A0AAN6YU03</accession>
<feature type="repeat" description="WD" evidence="8">
    <location>
        <begin position="532"/>
        <end position="573"/>
    </location>
</feature>
<evidence type="ECO:0000256" key="7">
    <source>
        <dbReference type="ARBA" id="ARBA00023242"/>
    </source>
</evidence>
<evidence type="ECO:0000259" key="10">
    <source>
        <dbReference type="Pfam" id="PF07524"/>
    </source>
</evidence>
<dbReference type="SUPFAM" id="SSF50978">
    <property type="entry name" value="WD40 repeat-like"/>
    <property type="match status" value="1"/>
</dbReference>
<feature type="domain" description="Bromodomain associated" evidence="10">
    <location>
        <begin position="49"/>
        <end position="123"/>
    </location>
</feature>
<gene>
    <name evidence="12" type="ORF">N656DRAFT_789169</name>
</gene>
<comment type="caution">
    <text evidence="12">The sequence shown here is derived from an EMBL/GenBank/DDBJ whole genome shotgun (WGS) entry which is preliminary data.</text>
</comment>
<feature type="domain" description="Transcription factor TFIID subunit 8 C-terminal" evidence="11">
    <location>
        <begin position="175"/>
        <end position="228"/>
    </location>
</feature>
<dbReference type="CDD" id="cd08049">
    <property type="entry name" value="TAF8"/>
    <property type="match status" value="1"/>
</dbReference>
<dbReference type="GO" id="GO:0043022">
    <property type="term" value="F:ribosome binding"/>
    <property type="evidence" value="ECO:0007669"/>
    <property type="project" value="InterPro"/>
</dbReference>
<keyword evidence="5" id="KW-0805">Transcription regulation</keyword>
<feature type="compositionally biased region" description="Basic residues" evidence="9">
    <location>
        <begin position="127"/>
        <end position="139"/>
    </location>
</feature>
<dbReference type="GO" id="GO:0005634">
    <property type="term" value="C:nucleus"/>
    <property type="evidence" value="ECO:0007669"/>
    <property type="project" value="UniProtKB-SubCell"/>
</dbReference>
<evidence type="ECO:0000259" key="11">
    <source>
        <dbReference type="Pfam" id="PF10406"/>
    </source>
</evidence>
<comment type="subcellular location">
    <subcellularLocation>
        <location evidence="1">Nucleus</location>
    </subcellularLocation>
</comment>
<evidence type="ECO:0000256" key="4">
    <source>
        <dbReference type="ARBA" id="ARBA00022737"/>
    </source>
</evidence>
<evidence type="ECO:0000256" key="6">
    <source>
        <dbReference type="ARBA" id="ARBA00023163"/>
    </source>
</evidence>
<keyword evidence="7" id="KW-0539">Nucleus</keyword>
<keyword evidence="13" id="KW-1185">Reference proteome</keyword>
<dbReference type="InterPro" id="IPR006565">
    <property type="entry name" value="BTP"/>
</dbReference>
<dbReference type="InterPro" id="IPR036322">
    <property type="entry name" value="WD40_repeat_dom_sf"/>
</dbReference>
<dbReference type="GeneID" id="89940884"/>
<feature type="repeat" description="WD" evidence="8">
    <location>
        <begin position="488"/>
        <end position="525"/>
    </location>
</feature>
<feature type="repeat" description="WD" evidence="8">
    <location>
        <begin position="355"/>
        <end position="397"/>
    </location>
</feature>
<feature type="compositionally biased region" description="Basic and acidic residues" evidence="9">
    <location>
        <begin position="1"/>
        <end position="11"/>
    </location>
</feature>
<dbReference type="InterPro" id="IPR045223">
    <property type="entry name" value="RACK1-like"/>
</dbReference>
<evidence type="ECO:0000313" key="13">
    <source>
        <dbReference type="Proteomes" id="UP001302812"/>
    </source>
</evidence>
<dbReference type="PROSITE" id="PS50294">
    <property type="entry name" value="WD_REPEATS_REGION"/>
    <property type="match status" value="6"/>
</dbReference>
<dbReference type="Proteomes" id="UP001302812">
    <property type="component" value="Unassembled WGS sequence"/>
</dbReference>
<evidence type="ECO:0000256" key="8">
    <source>
        <dbReference type="PROSITE-ProRule" id="PRU00221"/>
    </source>
</evidence>
<dbReference type="Gene3D" id="1.10.20.10">
    <property type="entry name" value="Histone, subunit A"/>
    <property type="match status" value="1"/>
</dbReference>
<dbReference type="InterPro" id="IPR019473">
    <property type="entry name" value="TFIID_su8_C"/>
</dbReference>
<protein>
    <submittedName>
        <fullName evidence="12">WD40 repeat-like protein</fullName>
    </submittedName>
</protein>
<evidence type="ECO:0000256" key="3">
    <source>
        <dbReference type="ARBA" id="ARBA00022574"/>
    </source>
</evidence>
<feature type="region of interest" description="Disordered" evidence="9">
    <location>
        <begin position="124"/>
        <end position="145"/>
    </location>
</feature>
<dbReference type="GO" id="GO:0007165">
    <property type="term" value="P:signal transduction"/>
    <property type="evidence" value="ECO:0007669"/>
    <property type="project" value="UniProtKB-ARBA"/>
</dbReference>
<name>A0AAN6YU03_9PEZI</name>
<dbReference type="InterPro" id="IPR015943">
    <property type="entry name" value="WD40/YVTN_repeat-like_dom_sf"/>
</dbReference>
<feature type="repeat" description="WD" evidence="8">
    <location>
        <begin position="403"/>
        <end position="444"/>
    </location>
</feature>
<evidence type="ECO:0000256" key="5">
    <source>
        <dbReference type="ARBA" id="ARBA00023015"/>
    </source>
</evidence>
<evidence type="ECO:0000313" key="12">
    <source>
        <dbReference type="EMBL" id="KAK4113064.1"/>
    </source>
</evidence>
<dbReference type="RefSeq" id="XP_064670634.1">
    <property type="nucleotide sequence ID" value="XM_064816759.1"/>
</dbReference>
<dbReference type="Pfam" id="PF07524">
    <property type="entry name" value="Bromo_TP"/>
    <property type="match status" value="1"/>
</dbReference>
<dbReference type="PROSITE" id="PS50082">
    <property type="entry name" value="WD_REPEATS_2"/>
    <property type="match status" value="6"/>
</dbReference>
<dbReference type="EMBL" id="MU853340">
    <property type="protein sequence ID" value="KAK4113064.1"/>
    <property type="molecule type" value="Genomic_DNA"/>
</dbReference>
<keyword evidence="4" id="KW-0677">Repeat</keyword>
<dbReference type="CDD" id="cd00076">
    <property type="entry name" value="HFD_SF"/>
    <property type="match status" value="1"/>
</dbReference>
<dbReference type="Pfam" id="PF00400">
    <property type="entry name" value="WD40"/>
    <property type="match status" value="6"/>
</dbReference>
<dbReference type="InterPro" id="IPR019775">
    <property type="entry name" value="WD40_repeat_CS"/>
</dbReference>